<protein>
    <submittedName>
        <fullName evidence="2">Uncharacterized protein</fullName>
    </submittedName>
</protein>
<keyword evidence="3" id="KW-1185">Reference proteome</keyword>
<evidence type="ECO:0000256" key="1">
    <source>
        <dbReference type="SAM" id="Phobius"/>
    </source>
</evidence>
<keyword evidence="1" id="KW-0812">Transmembrane</keyword>
<name>A0ABT3TTY3_9ACTN</name>
<organism evidence="2 3">
    <name type="scientific">Streptomyces beihaiensis</name>
    <dbReference type="NCBI Taxonomy" id="2984495"/>
    <lineage>
        <taxon>Bacteria</taxon>
        <taxon>Bacillati</taxon>
        <taxon>Actinomycetota</taxon>
        <taxon>Actinomycetes</taxon>
        <taxon>Kitasatosporales</taxon>
        <taxon>Streptomycetaceae</taxon>
        <taxon>Streptomyces</taxon>
    </lineage>
</organism>
<keyword evidence="1" id="KW-1133">Transmembrane helix</keyword>
<evidence type="ECO:0000313" key="2">
    <source>
        <dbReference type="EMBL" id="MCX3059986.1"/>
    </source>
</evidence>
<comment type="caution">
    <text evidence="2">The sequence shown here is derived from an EMBL/GenBank/DDBJ whole genome shotgun (WGS) entry which is preliminary data.</text>
</comment>
<reference evidence="2" key="1">
    <citation type="submission" date="2022-10" db="EMBL/GenBank/DDBJ databases">
        <title>Streptomyces beihaiensis sp. nov., a chitin degrading actinobacterium, isolated from shrimp pond soil.</title>
        <authorList>
            <person name="Xie J."/>
            <person name="Shen N."/>
        </authorList>
    </citation>
    <scope>NUCLEOTIDE SEQUENCE</scope>
    <source>
        <strain evidence="2">GXMU-J5</strain>
    </source>
</reference>
<sequence>MSFLVALTAAGTVSSAAARAPEPGSQELLVPKGRVLQKGRMGYFAKKAVAIPEFRSFAATLKEFAAHGWPMLQKAPEAGEGHHFTRNIDKIFWNFDWMKDDAKLPDLLKGRQDEFLGRLNAYVSERGGTLTEEGRQKLSERDRDRFSPLKAAMLKPDDAADFDTAAELLLGDMSDWRGTPQILTLAAGSGNGLEDEGGGTLHAETRWASWLKEAVENVVRQVAPEGTPERKIREARRAIFKEPIDLEVGARTNCNTCKAALESDGVRIKRATALTFYDKAGSPMATRSSIILKDLVPVFLNAYDGWVEKGPAVARAQINGKSDCPGSSGVQEMVMAAAASPCGGSSALGKALAQQKLGGVDFTRLQLRYMSDDAGAKVKYAFSTAPGKPGAYQNGAEGRAEAIVGMADLRTWLVLGPNTFWVNLNPDQPDRIIDPKLGQTYAGRALLDADWHMKQTSAKLLDPKTALGSEFWDKFAHTGKTSCYSSRLWIVPGDVQVRESGDSLYVLKADLRVRTEPIDLSLAGRSACNTDPQATAHNAALDKRLIIPKVQKAVNTDPQYAPIRQAFMARVVAQWIRDRHAEGHRTSFDKLIDSGNLGPAKLKGPWRPQQVFQNYVRAVKEGDFTYHYTRHVGGTTMIYKLTVGGVDFSKVHSSKLSEAAMNKAIPGLEKTVRSAGESPSKASDGSIWLGDTATGPGVSTLDRITGFLTSRNGVLVAVGAGVALLLFFIRDGSTRRRKSTSAT</sequence>
<accession>A0ABT3TTY3</accession>
<dbReference type="EMBL" id="JAPHNL010000079">
    <property type="protein sequence ID" value="MCX3059986.1"/>
    <property type="molecule type" value="Genomic_DNA"/>
</dbReference>
<keyword evidence="1" id="KW-0472">Membrane</keyword>
<proteinExistence type="predicted"/>
<feature type="transmembrane region" description="Helical" evidence="1">
    <location>
        <begin position="713"/>
        <end position="729"/>
    </location>
</feature>
<dbReference type="RefSeq" id="WP_266598226.1">
    <property type="nucleotide sequence ID" value="NZ_JAPHNL010000079.1"/>
</dbReference>
<gene>
    <name evidence="2" type="ORF">OFY01_09465</name>
</gene>
<dbReference type="Proteomes" id="UP001163064">
    <property type="component" value="Unassembled WGS sequence"/>
</dbReference>
<evidence type="ECO:0000313" key="3">
    <source>
        <dbReference type="Proteomes" id="UP001163064"/>
    </source>
</evidence>